<protein>
    <submittedName>
        <fullName evidence="1">Histone-lysine N-methyltransferase SETMAR</fullName>
    </submittedName>
</protein>
<organism evidence="1 2">
    <name type="scientific">Elysia marginata</name>
    <dbReference type="NCBI Taxonomy" id="1093978"/>
    <lineage>
        <taxon>Eukaryota</taxon>
        <taxon>Metazoa</taxon>
        <taxon>Spiralia</taxon>
        <taxon>Lophotrochozoa</taxon>
        <taxon>Mollusca</taxon>
        <taxon>Gastropoda</taxon>
        <taxon>Heterobranchia</taxon>
        <taxon>Euthyneura</taxon>
        <taxon>Panpulmonata</taxon>
        <taxon>Sacoglossa</taxon>
        <taxon>Placobranchoidea</taxon>
        <taxon>Plakobranchidae</taxon>
        <taxon>Elysia</taxon>
    </lineage>
</organism>
<keyword evidence="2" id="KW-1185">Reference proteome</keyword>
<reference evidence="1 2" key="1">
    <citation type="journal article" date="2021" name="Elife">
        <title>Chloroplast acquisition without the gene transfer in kleptoplastic sea slugs, Plakobranchus ocellatus.</title>
        <authorList>
            <person name="Maeda T."/>
            <person name="Takahashi S."/>
            <person name="Yoshida T."/>
            <person name="Shimamura S."/>
            <person name="Takaki Y."/>
            <person name="Nagai Y."/>
            <person name="Toyoda A."/>
            <person name="Suzuki Y."/>
            <person name="Arimoto A."/>
            <person name="Ishii H."/>
            <person name="Satoh N."/>
            <person name="Nishiyama T."/>
            <person name="Hasebe M."/>
            <person name="Maruyama T."/>
            <person name="Minagawa J."/>
            <person name="Obokata J."/>
            <person name="Shigenobu S."/>
        </authorList>
    </citation>
    <scope>NUCLEOTIDE SEQUENCE [LARGE SCALE GENOMIC DNA]</scope>
</reference>
<dbReference type="Pfam" id="PF01359">
    <property type="entry name" value="Transposase_1"/>
    <property type="match status" value="1"/>
</dbReference>
<dbReference type="InterPro" id="IPR052709">
    <property type="entry name" value="Transposase-MT_Hybrid"/>
</dbReference>
<evidence type="ECO:0000313" key="1">
    <source>
        <dbReference type="EMBL" id="GFR90682.1"/>
    </source>
</evidence>
<dbReference type="Proteomes" id="UP000762676">
    <property type="component" value="Unassembled WGS sequence"/>
</dbReference>
<dbReference type="InterPro" id="IPR001888">
    <property type="entry name" value="Transposase_1"/>
</dbReference>
<comment type="caution">
    <text evidence="1">The sequence shown here is derived from an EMBL/GenBank/DDBJ whole genome shotgun (WGS) entry which is preliminary data.</text>
</comment>
<gene>
    <name evidence="1" type="ORF">ElyMa_006155500</name>
</gene>
<dbReference type="PANTHER" id="PTHR46060:SF1">
    <property type="entry name" value="MARINER MOS1 TRANSPOSASE-LIKE PROTEIN"/>
    <property type="match status" value="1"/>
</dbReference>
<dbReference type="InterPro" id="IPR036397">
    <property type="entry name" value="RNaseH_sf"/>
</dbReference>
<dbReference type="PANTHER" id="PTHR46060">
    <property type="entry name" value="MARINER MOS1 TRANSPOSASE-LIKE PROTEIN"/>
    <property type="match status" value="1"/>
</dbReference>
<accession>A0AAV4GY81</accession>
<proteinExistence type="predicted"/>
<name>A0AAV4GY81_9GAST</name>
<dbReference type="AlphaFoldDB" id="A0AAV4GY81"/>
<dbReference type="GO" id="GO:0003676">
    <property type="term" value="F:nucleic acid binding"/>
    <property type="evidence" value="ECO:0007669"/>
    <property type="project" value="InterPro"/>
</dbReference>
<sequence>MKIREITLKLEIPKSMIHEIVYDTFGYLKVSARWVPKMLTEDHKLQKVEISQRLLLRCQQDNGDEDMTHIAKVVANVLWDAKGVILLDILPQGQCNNAAQYCSTLDRLRDALCRRRPGLLRRDFVIQHDIATPHSDLHSNGCSATVGKFFPILPTVQTSHPLFFICLEP</sequence>
<dbReference type="Gene3D" id="3.30.420.10">
    <property type="entry name" value="Ribonuclease H-like superfamily/Ribonuclease H"/>
    <property type="match status" value="1"/>
</dbReference>
<dbReference type="EMBL" id="BMAT01012370">
    <property type="protein sequence ID" value="GFR90682.1"/>
    <property type="molecule type" value="Genomic_DNA"/>
</dbReference>
<evidence type="ECO:0000313" key="2">
    <source>
        <dbReference type="Proteomes" id="UP000762676"/>
    </source>
</evidence>